<dbReference type="Proteomes" id="UP001597474">
    <property type="component" value="Unassembled WGS sequence"/>
</dbReference>
<evidence type="ECO:0000313" key="1">
    <source>
        <dbReference type="EMBL" id="MFD2740157.1"/>
    </source>
</evidence>
<comment type="caution">
    <text evidence="1">The sequence shown here is derived from an EMBL/GenBank/DDBJ whole genome shotgun (WGS) entry which is preliminary data.</text>
</comment>
<keyword evidence="2" id="KW-1185">Reference proteome</keyword>
<proteinExistence type="predicted"/>
<dbReference type="RefSeq" id="WP_386374454.1">
    <property type="nucleotide sequence ID" value="NZ_JBHUMP010000009.1"/>
</dbReference>
<accession>A0ABW5U5Z7</accession>
<evidence type="ECO:0000313" key="2">
    <source>
        <dbReference type="Proteomes" id="UP001597474"/>
    </source>
</evidence>
<sequence length="47" mass="5307">MKTNIRFIKSIVDAAAKNDAEMPWSRGKRRSAFIAKRAALSEQRKSA</sequence>
<reference evidence="2" key="1">
    <citation type="journal article" date="2019" name="Int. J. Syst. Evol. Microbiol.">
        <title>The Global Catalogue of Microorganisms (GCM) 10K type strain sequencing project: providing services to taxonomists for standard genome sequencing and annotation.</title>
        <authorList>
            <consortium name="The Broad Institute Genomics Platform"/>
            <consortium name="The Broad Institute Genome Sequencing Center for Infectious Disease"/>
            <person name="Wu L."/>
            <person name="Ma J."/>
        </authorList>
    </citation>
    <scope>NUCLEOTIDE SEQUENCE [LARGE SCALE GENOMIC DNA]</scope>
    <source>
        <strain evidence="2">TISTR 2562</strain>
    </source>
</reference>
<gene>
    <name evidence="1" type="ORF">ACFSUD_11285</name>
</gene>
<name>A0ABW5U5Z7_9RHOB</name>
<protein>
    <submittedName>
        <fullName evidence="1">Uncharacterized protein</fullName>
    </submittedName>
</protein>
<dbReference type="EMBL" id="JBHUMP010000009">
    <property type="protein sequence ID" value="MFD2740157.1"/>
    <property type="molecule type" value="Genomic_DNA"/>
</dbReference>
<organism evidence="1 2">
    <name type="scientific">Sulfitobacter aestuarii</name>
    <dbReference type="NCBI Taxonomy" id="2161676"/>
    <lineage>
        <taxon>Bacteria</taxon>
        <taxon>Pseudomonadati</taxon>
        <taxon>Pseudomonadota</taxon>
        <taxon>Alphaproteobacteria</taxon>
        <taxon>Rhodobacterales</taxon>
        <taxon>Roseobacteraceae</taxon>
        <taxon>Sulfitobacter</taxon>
    </lineage>
</organism>